<dbReference type="RefSeq" id="WP_379320015.1">
    <property type="nucleotide sequence ID" value="NZ_JBHTLM010000010.1"/>
</dbReference>
<dbReference type="Proteomes" id="UP001597262">
    <property type="component" value="Unassembled WGS sequence"/>
</dbReference>
<dbReference type="EMBL" id="JBHTLM010000010">
    <property type="protein sequence ID" value="MFD1177567.1"/>
    <property type="molecule type" value="Genomic_DNA"/>
</dbReference>
<accession>A0ABW3RZY2</accession>
<keyword evidence="3" id="KW-1185">Reference proteome</keyword>
<sequence>MLGRIGKSYVLSMCIMLIWLPIVANASAAPAVSDPLPVEEPQAHTAGKAAAAKPTPATTTVEQLRAVLRKFWIDHGIWTRNYIVSFVAGMEDQEAVLARLLQNQQDIGNALKPYYGKEAGNKLTELLREHILIAGKLFDAIKRGHLEDTEKYKLDWYWNAKDIAVFLSKLNPNWPAKQLQELLEKHLQLVTDDLNARLNKDWPADIAFFDQVQEHLIRFADVLANGIAKQFPQKFGGSGK</sequence>
<organism evidence="2 3">
    <name type="scientific">Paenibacillus puldeungensis</name>
    <dbReference type="NCBI Taxonomy" id="696536"/>
    <lineage>
        <taxon>Bacteria</taxon>
        <taxon>Bacillati</taxon>
        <taxon>Bacillota</taxon>
        <taxon>Bacilli</taxon>
        <taxon>Bacillales</taxon>
        <taxon>Paenibacillaceae</taxon>
        <taxon>Paenibacillus</taxon>
    </lineage>
</organism>
<evidence type="ECO:0000313" key="3">
    <source>
        <dbReference type="Proteomes" id="UP001597262"/>
    </source>
</evidence>
<feature type="chain" id="PRO_5045615214" evidence="1">
    <location>
        <begin position="27"/>
        <end position="240"/>
    </location>
</feature>
<gene>
    <name evidence="2" type="ORF">ACFQ3W_14835</name>
</gene>
<feature type="signal peptide" evidence="1">
    <location>
        <begin position="1"/>
        <end position="26"/>
    </location>
</feature>
<keyword evidence="1" id="KW-0732">Signal</keyword>
<reference evidence="3" key="1">
    <citation type="journal article" date="2019" name="Int. J. Syst. Evol. Microbiol.">
        <title>The Global Catalogue of Microorganisms (GCM) 10K type strain sequencing project: providing services to taxonomists for standard genome sequencing and annotation.</title>
        <authorList>
            <consortium name="The Broad Institute Genomics Platform"/>
            <consortium name="The Broad Institute Genome Sequencing Center for Infectious Disease"/>
            <person name="Wu L."/>
            <person name="Ma J."/>
        </authorList>
    </citation>
    <scope>NUCLEOTIDE SEQUENCE [LARGE SCALE GENOMIC DNA]</scope>
    <source>
        <strain evidence="3">CCUG 59189</strain>
    </source>
</reference>
<protein>
    <submittedName>
        <fullName evidence="2">Glycosyltransferase</fullName>
    </submittedName>
</protein>
<evidence type="ECO:0000313" key="2">
    <source>
        <dbReference type="EMBL" id="MFD1177567.1"/>
    </source>
</evidence>
<comment type="caution">
    <text evidence="2">The sequence shown here is derived from an EMBL/GenBank/DDBJ whole genome shotgun (WGS) entry which is preliminary data.</text>
</comment>
<proteinExistence type="predicted"/>
<name>A0ABW3RZY2_9BACL</name>
<evidence type="ECO:0000256" key="1">
    <source>
        <dbReference type="SAM" id="SignalP"/>
    </source>
</evidence>